<proteinExistence type="predicted"/>
<dbReference type="EMBL" id="JACVXC010000002">
    <property type="protein sequence ID" value="MBD0835409.1"/>
    <property type="molecule type" value="Genomic_DNA"/>
</dbReference>
<dbReference type="Gene3D" id="2.160.20.10">
    <property type="entry name" value="Single-stranded right-handed beta-helix, Pectin lyase-like"/>
    <property type="match status" value="1"/>
</dbReference>
<dbReference type="AlphaFoldDB" id="A0A8J6UGV4"/>
<name>A0A8J6UGV4_9FLAO</name>
<evidence type="ECO:0000256" key="1">
    <source>
        <dbReference type="SAM" id="SignalP"/>
    </source>
</evidence>
<reference evidence="2" key="2">
    <citation type="submission" date="2020-09" db="EMBL/GenBank/DDBJ databases">
        <authorList>
            <person name="Wu Z."/>
        </authorList>
    </citation>
    <scope>NUCLEOTIDE SEQUENCE</scope>
    <source>
        <strain evidence="2">SC17</strain>
    </source>
</reference>
<feature type="chain" id="PRO_5035282097" description="Parallel beta helix pectate lyase-like protein" evidence="1">
    <location>
        <begin position="28"/>
        <end position="597"/>
    </location>
</feature>
<feature type="signal peptide" evidence="1">
    <location>
        <begin position="1"/>
        <end position="27"/>
    </location>
</feature>
<dbReference type="SUPFAM" id="SSF51126">
    <property type="entry name" value="Pectin lyase-like"/>
    <property type="match status" value="1"/>
</dbReference>
<sequence length="597" mass="65518">MLNSLLRISQKTALTLVFGLFSGLASAQATTYYFSNSGNDSNKGTSISAPKKSLAAATALAKAGNKLLFKRGDAWYIPFGLFDLSNKSGTRNNPVIIDAYGAGDKPVISNLNVLSDDGWENIIGTTTWKHAIYGYSKALRLFANGVSKYKVNTSDKLANETDVDQPHEWFIKEGVINKNGIVYMNTGSSLVAPKNVEVLMVGSKPVVLMENTNYFTFRNIDFRGGSTSNIVNIWAPSANITFDSCIIQQGAGSGIQAGHSGQGDLTTYVANINILNCLVDKVWSDYENDPNILLSGDGIFMLHAVEGGLVQGNKILNWGHSGISITSYILGVHGVHNLIVEMNDVSGGESAYTHAIDMNGFEGLTTHNIIRRNYFHDYTVTGHILGSYNQIYSNIFAGVTVTKMPRHSHQGWGVDWAVWRYRGTGPWIEAHHNYLVNNTFVSTEECAIMIQDSKANPIAVSNNVIANNIIYNFGDIAIDVNTNVAGTVIVQHNNFWQENSTEPVARFKNLGTKDVYNAAELNLVLPQYFRGNTQFNPRFTDVAKRNFTLTESSPTALKYGGTTQYTSLLGEDFVDYFGKKWDPFKPSMGAIQYNGGD</sequence>
<keyword evidence="3" id="KW-1185">Reference proteome</keyword>
<reference evidence="2" key="1">
    <citation type="journal article" date="2013" name="Int. J. Syst. Evol. Microbiol.">
        <title>Aestuariibaculum suncheonense gen. nov., sp. nov., a marine bacterium of the family Flavobacteriaceae isolated from a tidal flat and emended descriptions of the genera Gaetbulibacter and Tamlana.</title>
        <authorList>
            <person name="Jeong S.H."/>
            <person name="Park M.S."/>
            <person name="Jin H.M."/>
            <person name="Lee K."/>
            <person name="Park W."/>
            <person name="Jeon C.O."/>
        </authorList>
    </citation>
    <scope>NUCLEOTIDE SEQUENCE</scope>
    <source>
        <strain evidence="2">SC17</strain>
    </source>
</reference>
<keyword evidence="1" id="KW-0732">Signal</keyword>
<dbReference type="InterPro" id="IPR012334">
    <property type="entry name" value="Pectin_lyas_fold"/>
</dbReference>
<dbReference type="Proteomes" id="UP000602057">
    <property type="component" value="Unassembled WGS sequence"/>
</dbReference>
<evidence type="ECO:0000313" key="3">
    <source>
        <dbReference type="Proteomes" id="UP000602057"/>
    </source>
</evidence>
<accession>A0A8J6UGV4</accession>
<evidence type="ECO:0008006" key="4">
    <source>
        <dbReference type="Google" id="ProtNLM"/>
    </source>
</evidence>
<evidence type="ECO:0000313" key="2">
    <source>
        <dbReference type="EMBL" id="MBD0835409.1"/>
    </source>
</evidence>
<dbReference type="SMART" id="SM00710">
    <property type="entry name" value="PbH1"/>
    <property type="match status" value="7"/>
</dbReference>
<protein>
    <recommendedName>
        <fullName evidence="4">Parallel beta helix pectate lyase-like protein</fullName>
    </recommendedName>
</protein>
<gene>
    <name evidence="2" type="ORF">ICJ84_08180</name>
</gene>
<comment type="caution">
    <text evidence="2">The sequence shown here is derived from an EMBL/GenBank/DDBJ whole genome shotgun (WGS) entry which is preliminary data.</text>
</comment>
<dbReference type="InterPro" id="IPR006626">
    <property type="entry name" value="PbH1"/>
</dbReference>
<dbReference type="InterPro" id="IPR011050">
    <property type="entry name" value="Pectin_lyase_fold/virulence"/>
</dbReference>
<organism evidence="2 3">
    <name type="scientific">Aestuariibaculum suncheonense</name>
    <dbReference type="NCBI Taxonomy" id="1028745"/>
    <lineage>
        <taxon>Bacteria</taxon>
        <taxon>Pseudomonadati</taxon>
        <taxon>Bacteroidota</taxon>
        <taxon>Flavobacteriia</taxon>
        <taxon>Flavobacteriales</taxon>
        <taxon>Flavobacteriaceae</taxon>
    </lineage>
</organism>